<evidence type="ECO:0000256" key="1">
    <source>
        <dbReference type="ARBA" id="ARBA00004370"/>
    </source>
</evidence>
<dbReference type="InterPro" id="IPR036034">
    <property type="entry name" value="PDZ_sf"/>
</dbReference>
<name>A0A182RP44_ANOFN</name>
<accession>A0A182RP44</accession>
<evidence type="ECO:0000256" key="3">
    <source>
        <dbReference type="ARBA" id="ARBA00022737"/>
    </source>
</evidence>
<dbReference type="AlphaFoldDB" id="A0A182RP44"/>
<dbReference type="CDD" id="cd06669">
    <property type="entry name" value="PDZ5_MUPP1-like"/>
    <property type="match status" value="1"/>
</dbReference>
<evidence type="ECO:0000256" key="4">
    <source>
        <dbReference type="ARBA" id="ARBA00023136"/>
    </source>
</evidence>
<dbReference type="InterPro" id="IPR036892">
    <property type="entry name" value="L27_dom_sf"/>
</dbReference>
<dbReference type="Pfam" id="PF00595">
    <property type="entry name" value="PDZ"/>
    <property type="match status" value="4"/>
</dbReference>
<dbReference type="InterPro" id="IPR051342">
    <property type="entry name" value="PDZ_scaffold"/>
</dbReference>
<dbReference type="InterPro" id="IPR001478">
    <property type="entry name" value="PDZ"/>
</dbReference>
<dbReference type="GO" id="GO:0030054">
    <property type="term" value="C:cell junction"/>
    <property type="evidence" value="ECO:0007669"/>
    <property type="project" value="UniProtKB-ARBA"/>
</dbReference>
<feature type="domain" description="PDZ" evidence="6">
    <location>
        <begin position="663"/>
        <end position="753"/>
    </location>
</feature>
<organism evidence="8">
    <name type="scientific">Anopheles funestus</name>
    <name type="common">African malaria mosquito</name>
    <dbReference type="NCBI Taxonomy" id="62324"/>
    <lineage>
        <taxon>Eukaryota</taxon>
        <taxon>Metazoa</taxon>
        <taxon>Ecdysozoa</taxon>
        <taxon>Arthropoda</taxon>
        <taxon>Hexapoda</taxon>
        <taxon>Insecta</taxon>
        <taxon>Pterygota</taxon>
        <taxon>Neoptera</taxon>
        <taxon>Endopterygota</taxon>
        <taxon>Diptera</taxon>
        <taxon>Nematocera</taxon>
        <taxon>Culicoidea</taxon>
        <taxon>Culicidae</taxon>
        <taxon>Anophelinae</taxon>
        <taxon>Anopheles</taxon>
    </lineage>
</organism>
<dbReference type="FunFam" id="2.30.42.10:FF:000070">
    <property type="entry name" value="Multiple PDZ domain protein"/>
    <property type="match status" value="1"/>
</dbReference>
<dbReference type="GO" id="GO:0016020">
    <property type="term" value="C:membrane"/>
    <property type="evidence" value="ECO:0007669"/>
    <property type="project" value="UniProtKB-SubCell"/>
</dbReference>
<evidence type="ECO:0000313" key="8">
    <source>
        <dbReference type="EnsemblMetazoa" id="AFUN008025-PA"/>
    </source>
</evidence>
<keyword evidence="3" id="KW-0677">Repeat</keyword>
<evidence type="ECO:0008006" key="9">
    <source>
        <dbReference type="Google" id="ProtNLM"/>
    </source>
</evidence>
<feature type="region of interest" description="Disordered" evidence="5">
    <location>
        <begin position="940"/>
        <end position="964"/>
    </location>
</feature>
<keyword evidence="2" id="KW-0597">Phosphoprotein</keyword>
<dbReference type="VEuPathDB" id="VectorBase:AFUN2_012009"/>
<dbReference type="SUPFAM" id="SSF101288">
    <property type="entry name" value="L27 domain"/>
    <property type="match status" value="1"/>
</dbReference>
<comment type="subcellular location">
    <subcellularLocation>
        <location evidence="1">Membrane</location>
    </subcellularLocation>
</comment>
<evidence type="ECO:0000259" key="6">
    <source>
        <dbReference type="PROSITE" id="PS50106"/>
    </source>
</evidence>
<keyword evidence="4" id="KW-0472">Membrane</keyword>
<proteinExistence type="predicted"/>
<dbReference type="CDD" id="cd06791">
    <property type="entry name" value="PDZ3_MUPP1-like"/>
    <property type="match status" value="1"/>
</dbReference>
<dbReference type="PANTHER" id="PTHR19964">
    <property type="entry name" value="MULTIPLE PDZ DOMAIN PROTEIN"/>
    <property type="match status" value="1"/>
</dbReference>
<dbReference type="InterPro" id="IPR004172">
    <property type="entry name" value="L27_dom"/>
</dbReference>
<evidence type="ECO:0000256" key="5">
    <source>
        <dbReference type="SAM" id="MobiDB-lite"/>
    </source>
</evidence>
<dbReference type="PANTHER" id="PTHR19964:SF92">
    <property type="entry name" value="PATJ HOMOLOG"/>
    <property type="match status" value="1"/>
</dbReference>
<feature type="domain" description="PDZ" evidence="6">
    <location>
        <begin position="848"/>
        <end position="926"/>
    </location>
</feature>
<feature type="domain" description="PDZ" evidence="6">
    <location>
        <begin position="393"/>
        <end position="478"/>
    </location>
</feature>
<dbReference type="SUPFAM" id="SSF50156">
    <property type="entry name" value="PDZ domain-like"/>
    <property type="match status" value="4"/>
</dbReference>
<feature type="domain" description="L27" evidence="7">
    <location>
        <begin position="9"/>
        <end position="73"/>
    </location>
</feature>
<dbReference type="CDD" id="cd06667">
    <property type="entry name" value="PDZ2_MUPP1-like"/>
    <property type="match status" value="1"/>
</dbReference>
<dbReference type="Gene3D" id="1.10.287.650">
    <property type="entry name" value="L27 domain"/>
    <property type="match status" value="1"/>
</dbReference>
<dbReference type="CDD" id="cd06668">
    <property type="entry name" value="PDZ4_MUPP1-like"/>
    <property type="match status" value="1"/>
</dbReference>
<evidence type="ECO:0000256" key="2">
    <source>
        <dbReference type="ARBA" id="ARBA00022553"/>
    </source>
</evidence>
<dbReference type="SMART" id="SM00228">
    <property type="entry name" value="PDZ"/>
    <property type="match status" value="4"/>
</dbReference>
<dbReference type="EnsemblMetazoa" id="AFUN008025-RA">
    <property type="protein sequence ID" value="AFUN008025-PA"/>
    <property type="gene ID" value="AFUN008025"/>
</dbReference>
<dbReference type="VEuPathDB" id="VectorBase:AFUN008025"/>
<dbReference type="PROSITE" id="PS51022">
    <property type="entry name" value="L27"/>
    <property type="match status" value="1"/>
</dbReference>
<dbReference type="FunFam" id="2.30.42.10:FF:000125">
    <property type="entry name" value="PATJ, crumbs cell polarity complex component"/>
    <property type="match status" value="1"/>
</dbReference>
<dbReference type="STRING" id="62324.A0A182RP44"/>
<feature type="domain" description="PDZ" evidence="6">
    <location>
        <begin position="239"/>
        <end position="319"/>
    </location>
</feature>
<protein>
    <recommendedName>
        <fullName evidence="9">Multiple PDZ domain protein</fullName>
    </recommendedName>
</protein>
<dbReference type="Gene3D" id="2.30.42.10">
    <property type="match status" value="4"/>
</dbReference>
<sequence>MHANAKMHLSSDVSNALKHIEIIKQTVEEMEPNKLQLNVSDDLKLVLDLLQDPVFRNIVQIQDSLAELNHQITQHPSILPGDFDIANSGELVLSVPPGTDLFEADYQDEQRVPSAQISPGSPSPGGMLVVTQPKLNLLDHGQLQATGGGSMVPTGVATVPQHLQQQPLDAQQLLNASMQLTNDTSLFEVPSIVQDHHHKLHPEQTDQHPLGGPFNDSPKSVPETIVAGAPPPDWSRILDIELVNDGTGLGFGIIGARTTGVTVKTILAGGVADRDGRLKSGDQILQIGDVNLHEMVSEQVASVLRQSGTHVQLVVARPIDPATVGTTEYDHSAIVPTVLLGNPLKLKQYLADSGFGDIYSVYSIANLDSPGTMDNPFGKESPLPDFPETEVFTVELRKDQNGLGITIAGYVCEKEELSGIFVKSVSPGSAADLSGKIQVNDRIIEVDGQSLHGFSNHQAVDVLKQSGHVVKLCLERYLRGPKYDQLQQAIAANEMKPPTPATPPPPLGPTDLSKYGSNILDILPPQALQRTQGKELDGSAEIEEELDDSDVVGMGGEHASTVHVPAHKKLSRAKDSIDTQEYREKIKEATIIADAGALDENALMDATNPVAIARHHQSAAKLRSSLKGASTVVEEALQEQDPDTAYIVKKWTNILGPEVQIIVANIRKFAASSGLGISLEGTVDVEGGKEVRPHHYIRSILPEGPVGQNGLLRSGDELLEVNGQRLLGMNHLKVVSILKELPQDVCMVCARGDPDLLRFTEEQLISSLEADATKRNTQHHHHPQLHGSLTPSERLVKAKSDGSLATTNGTGIGGGPGGVGVGEGFSKIKSRSLEPLTGLAMWSSEPQIIELIKGERGLGFSILDYQDPLDPNDTLIVIRSLVPGGVAQLDGRLIPGDRLLFVNDTILENASLDQAVQALKGAPKGVVRIGVAKPLPMQDSSLAAPSFDEKNVPESNGAGNGSGKMLSLAKPDIIME</sequence>
<reference evidence="8" key="1">
    <citation type="submission" date="2020-05" db="UniProtKB">
        <authorList>
            <consortium name="EnsemblMetazoa"/>
        </authorList>
    </citation>
    <scope>IDENTIFICATION</scope>
    <source>
        <strain evidence="8">FUMOZ</strain>
    </source>
</reference>
<evidence type="ECO:0000259" key="7">
    <source>
        <dbReference type="PROSITE" id="PS51022"/>
    </source>
</evidence>
<dbReference type="PROSITE" id="PS50106">
    <property type="entry name" value="PDZ"/>
    <property type="match status" value="4"/>
</dbReference>